<accession>A0ABR7M1Z4</accession>
<evidence type="ECO:0000259" key="1">
    <source>
        <dbReference type="PROSITE" id="PS51154"/>
    </source>
</evidence>
<sequence length="188" mass="19642">MRGEHRPSIAAITEGHSAVEIKLVQGDITEQQVDAVVNAANSSLLGGGGVDGAIHRRGGPAILAACRKLRASHYGKGLPTGQAVATTAGELPARWVIHTVGPVYAESEDRSELLASCYRESLRVADELGAGSVAFPAVSAGIYGWPVDDAARIAVSTVRSTPTGVHDVRFVLFTPDVYAAFERALAAR</sequence>
<proteinExistence type="predicted"/>
<organism evidence="2 3">
    <name type="scientific">Actinomadura alba</name>
    <dbReference type="NCBI Taxonomy" id="406431"/>
    <lineage>
        <taxon>Bacteria</taxon>
        <taxon>Bacillati</taxon>
        <taxon>Actinomycetota</taxon>
        <taxon>Actinomycetes</taxon>
        <taxon>Streptosporangiales</taxon>
        <taxon>Thermomonosporaceae</taxon>
        <taxon>Actinomadura</taxon>
    </lineage>
</organism>
<dbReference type="SUPFAM" id="SSF52949">
    <property type="entry name" value="Macro domain-like"/>
    <property type="match status" value="1"/>
</dbReference>
<dbReference type="EMBL" id="JABVEC010000055">
    <property type="protein sequence ID" value="MBC6471056.1"/>
    <property type="molecule type" value="Genomic_DNA"/>
</dbReference>
<evidence type="ECO:0000313" key="2">
    <source>
        <dbReference type="EMBL" id="MBC6471056.1"/>
    </source>
</evidence>
<dbReference type="Gene3D" id="3.40.220.10">
    <property type="entry name" value="Leucine Aminopeptidase, subunit E, domain 1"/>
    <property type="match status" value="1"/>
</dbReference>
<dbReference type="PANTHER" id="PTHR11106">
    <property type="entry name" value="GANGLIOSIDE INDUCED DIFFERENTIATION ASSOCIATED PROTEIN 2-RELATED"/>
    <property type="match status" value="1"/>
</dbReference>
<dbReference type="InterPro" id="IPR002589">
    <property type="entry name" value="Macro_dom"/>
</dbReference>
<dbReference type="PANTHER" id="PTHR11106:SF27">
    <property type="entry name" value="MACRO DOMAIN-CONTAINING PROTEIN"/>
    <property type="match status" value="1"/>
</dbReference>
<dbReference type="PROSITE" id="PS51154">
    <property type="entry name" value="MACRO"/>
    <property type="match status" value="1"/>
</dbReference>
<dbReference type="Pfam" id="PF01661">
    <property type="entry name" value="Macro"/>
    <property type="match status" value="1"/>
</dbReference>
<dbReference type="CDD" id="cd02908">
    <property type="entry name" value="Macro_OAADPr_deacetylase"/>
    <property type="match status" value="1"/>
</dbReference>
<evidence type="ECO:0000313" key="3">
    <source>
        <dbReference type="Proteomes" id="UP000805614"/>
    </source>
</evidence>
<protein>
    <submittedName>
        <fullName evidence="2">O-acetyl-ADP-ribose deacetylase</fullName>
    </submittedName>
</protein>
<gene>
    <name evidence="2" type="ORF">HKK74_37040</name>
</gene>
<feature type="domain" description="Macro" evidence="1">
    <location>
        <begin position="8"/>
        <end position="188"/>
    </location>
</feature>
<dbReference type="NCBIfam" id="NF001664">
    <property type="entry name" value="PRK00431.1-6"/>
    <property type="match status" value="1"/>
</dbReference>
<dbReference type="InterPro" id="IPR043472">
    <property type="entry name" value="Macro_dom-like"/>
</dbReference>
<keyword evidence="3" id="KW-1185">Reference proteome</keyword>
<name>A0ABR7M1Z4_9ACTN</name>
<reference evidence="2 3" key="1">
    <citation type="submission" date="2020-06" db="EMBL/GenBank/DDBJ databases">
        <title>Actinomadura xiongansis sp. nov., isolated from soil of Baiyangdian.</title>
        <authorList>
            <person name="Zhang X."/>
        </authorList>
    </citation>
    <scope>NUCLEOTIDE SEQUENCE [LARGE SCALE GENOMIC DNA]</scope>
    <source>
        <strain evidence="2 3">HBUM206468</strain>
    </source>
</reference>
<dbReference type="SMART" id="SM00506">
    <property type="entry name" value="A1pp"/>
    <property type="match status" value="1"/>
</dbReference>
<comment type="caution">
    <text evidence="2">The sequence shown here is derived from an EMBL/GenBank/DDBJ whole genome shotgun (WGS) entry which is preliminary data.</text>
</comment>
<dbReference type="Proteomes" id="UP000805614">
    <property type="component" value="Unassembled WGS sequence"/>
</dbReference>